<dbReference type="OrthoDB" id="9816225at2"/>
<reference evidence="5 6" key="1">
    <citation type="submission" date="2018-01" db="EMBL/GenBank/DDBJ databases">
        <authorList>
            <person name="Gaut B.S."/>
            <person name="Morton B.R."/>
            <person name="Clegg M.T."/>
            <person name="Duvall M.R."/>
        </authorList>
    </citation>
    <scope>NUCLEOTIDE SEQUENCE [LARGE SCALE GENOMIC DNA]</scope>
    <source>
        <strain evidence="5 6">HR-AY</strain>
    </source>
</reference>
<dbReference type="SUPFAM" id="SSF116734">
    <property type="entry name" value="DNA methylase specificity domain"/>
    <property type="match status" value="2"/>
</dbReference>
<evidence type="ECO:0000256" key="1">
    <source>
        <dbReference type="ARBA" id="ARBA00010923"/>
    </source>
</evidence>
<organism evidence="5 6">
    <name type="scientific">Flavobacterium alvei</name>
    <dbReference type="NCBI Taxonomy" id="2080416"/>
    <lineage>
        <taxon>Bacteria</taxon>
        <taxon>Pseudomonadati</taxon>
        <taxon>Bacteroidota</taxon>
        <taxon>Flavobacteriia</taxon>
        <taxon>Flavobacteriales</taxon>
        <taxon>Flavobacteriaceae</taxon>
        <taxon>Flavobacterium</taxon>
    </lineage>
</organism>
<dbReference type="Pfam" id="PF01420">
    <property type="entry name" value="Methylase_S"/>
    <property type="match status" value="2"/>
</dbReference>
<keyword evidence="5" id="KW-0378">Hydrolase</keyword>
<proteinExistence type="inferred from homology"/>
<dbReference type="Proteomes" id="UP000237310">
    <property type="component" value="Unassembled WGS sequence"/>
</dbReference>
<comment type="caution">
    <text evidence="5">The sequence shown here is derived from an EMBL/GenBank/DDBJ whole genome shotgun (WGS) entry which is preliminary data.</text>
</comment>
<dbReference type="Gene3D" id="3.90.220.20">
    <property type="entry name" value="DNA methylase specificity domains"/>
    <property type="match status" value="2"/>
</dbReference>
<dbReference type="EMBL" id="PQVG01000002">
    <property type="protein sequence ID" value="POY40550.1"/>
    <property type="molecule type" value="Genomic_DNA"/>
</dbReference>
<comment type="similarity">
    <text evidence="1">Belongs to the type-I restriction system S methylase family.</text>
</comment>
<evidence type="ECO:0000259" key="4">
    <source>
        <dbReference type="Pfam" id="PF01420"/>
    </source>
</evidence>
<dbReference type="AlphaFoldDB" id="A0A2S5AD95"/>
<keyword evidence="6" id="KW-1185">Reference proteome</keyword>
<keyword evidence="3" id="KW-0238">DNA-binding</keyword>
<evidence type="ECO:0000256" key="2">
    <source>
        <dbReference type="ARBA" id="ARBA00022747"/>
    </source>
</evidence>
<evidence type="ECO:0000313" key="5">
    <source>
        <dbReference type="EMBL" id="POY40550.1"/>
    </source>
</evidence>
<keyword evidence="2" id="KW-0680">Restriction system</keyword>
<dbReference type="GO" id="GO:0009307">
    <property type="term" value="P:DNA restriction-modification system"/>
    <property type="evidence" value="ECO:0007669"/>
    <property type="project" value="UniProtKB-KW"/>
</dbReference>
<protein>
    <submittedName>
        <fullName evidence="5">Restriction endonuclease subunit S</fullName>
    </submittedName>
</protein>
<dbReference type="InterPro" id="IPR044946">
    <property type="entry name" value="Restrct_endonuc_typeI_TRD_sf"/>
</dbReference>
<keyword evidence="5" id="KW-0540">Nuclease</keyword>
<feature type="domain" description="Type I restriction modification DNA specificity" evidence="4">
    <location>
        <begin position="194"/>
        <end position="348"/>
    </location>
</feature>
<feature type="domain" description="Type I restriction modification DNA specificity" evidence="4">
    <location>
        <begin position="5"/>
        <end position="159"/>
    </location>
</feature>
<gene>
    <name evidence="5" type="ORF">C3L50_03350</name>
</gene>
<dbReference type="GO" id="GO:0004519">
    <property type="term" value="F:endonuclease activity"/>
    <property type="evidence" value="ECO:0007669"/>
    <property type="project" value="UniProtKB-KW"/>
</dbReference>
<dbReference type="InterPro" id="IPR052021">
    <property type="entry name" value="Type-I_RS_S_subunit"/>
</dbReference>
<accession>A0A2S5AD95</accession>
<dbReference type="InterPro" id="IPR000055">
    <property type="entry name" value="Restrct_endonuc_typeI_TRD"/>
</dbReference>
<dbReference type="RefSeq" id="WP_103804737.1">
    <property type="nucleotide sequence ID" value="NZ_PQVG01000002.1"/>
</dbReference>
<dbReference type="PANTHER" id="PTHR30408:SF12">
    <property type="entry name" value="TYPE I RESTRICTION ENZYME MJAVIII SPECIFICITY SUBUNIT"/>
    <property type="match status" value="1"/>
</dbReference>
<sequence>MKSLLKEFSSIHSGNSAPDKSLFSKKGKPFIRARSLEFLVRGLPLEDCERIDDLIAKEKGLKLYPKNSIIFAKSGMSSKMGRVYILPSEAYIVSHLAIIIVDENIVNPLFIKYYFSYRPPFHLIKDDAYPSISLKDIGNIEISIPKAEIQDRIIAILEKGKYLREKREKSILLFEKLLRATFLNMFGDPVQNERKWNKKQLKEFGEIITGNTPPRANKEFYNDNFIEWIKTNNIIRESLFLSKAEEYLSEKGFKVSRYVNENALLVTCIAGSLSSIGRSAISDRKVAFNQQINAIVPNKEVSVYFLYWMIKISDEYIHSFATKGMKRLITKGVFEQIEFIKPDYNLQKDFEKVAINANNLLSKLMQSKTQLENLLNGLSQSAFNGDLEFNTAVDLEVLLENNYSYFKDNADKKAIQLLLDRLDKNELNENKFYEEHLYDKAKSFVFELLKDEKIKQVYEKEQVKLVVI</sequence>
<dbReference type="PANTHER" id="PTHR30408">
    <property type="entry name" value="TYPE-1 RESTRICTION ENZYME ECOKI SPECIFICITY PROTEIN"/>
    <property type="match status" value="1"/>
</dbReference>
<keyword evidence="5" id="KW-0255">Endonuclease</keyword>
<dbReference type="CDD" id="cd17293">
    <property type="entry name" value="RMtype1_S_Ppo21ORF8840P_TRD1-CR1_like"/>
    <property type="match status" value="1"/>
</dbReference>
<dbReference type="GO" id="GO:0003677">
    <property type="term" value="F:DNA binding"/>
    <property type="evidence" value="ECO:0007669"/>
    <property type="project" value="UniProtKB-KW"/>
</dbReference>
<evidence type="ECO:0000313" key="6">
    <source>
        <dbReference type="Proteomes" id="UP000237310"/>
    </source>
</evidence>
<evidence type="ECO:0000256" key="3">
    <source>
        <dbReference type="ARBA" id="ARBA00023125"/>
    </source>
</evidence>
<name>A0A2S5AD95_9FLAO</name>